<gene>
    <name evidence="3" type="ORF">ACFP90_25055</name>
</gene>
<evidence type="ECO:0000313" key="3">
    <source>
        <dbReference type="EMBL" id="MFC6663310.1"/>
    </source>
</evidence>
<dbReference type="PROSITE" id="PS50112">
    <property type="entry name" value="PAS"/>
    <property type="match status" value="1"/>
</dbReference>
<keyword evidence="4" id="KW-1185">Reference proteome</keyword>
<accession>A0ABW1ZUV2</accession>
<comment type="caution">
    <text evidence="3">The sequence shown here is derived from an EMBL/GenBank/DDBJ whole genome shotgun (WGS) entry which is preliminary data.</text>
</comment>
<feature type="region of interest" description="Disordered" evidence="1">
    <location>
        <begin position="204"/>
        <end position="236"/>
    </location>
</feature>
<evidence type="ECO:0000259" key="2">
    <source>
        <dbReference type="PROSITE" id="PS50112"/>
    </source>
</evidence>
<name>A0ABW1ZUV2_9DEIO</name>
<sequence>MPLRTDQPLGAAVLGFGGPRTLGPAEQAVAQTGAALLAQALDRAQQRARDRADRTRLVLDGLPQLVWTSQLGSGEAHFNRTWCTYTGQPARAGREVWPQVIHPDDLPSVLATVTPTPLGAFEQQVRLRRHDGAYLWHQVQLTPLPTGEWLGSATNIHDHKEAELALARSEAQLSGVLDALPVGVLLADPSGHLIRDNAAHRELWGWPPKPPAGKSTASGWAGGPRPVSGWRRTSGP</sequence>
<feature type="domain" description="PAS" evidence="2">
    <location>
        <begin position="169"/>
        <end position="215"/>
    </location>
</feature>
<dbReference type="SUPFAM" id="SSF55785">
    <property type="entry name" value="PYP-like sensor domain (PAS domain)"/>
    <property type="match status" value="2"/>
</dbReference>
<dbReference type="CDD" id="cd00130">
    <property type="entry name" value="PAS"/>
    <property type="match status" value="1"/>
</dbReference>
<dbReference type="SMART" id="SM00091">
    <property type="entry name" value="PAS"/>
    <property type="match status" value="2"/>
</dbReference>
<dbReference type="RefSeq" id="WP_380059122.1">
    <property type="nucleotide sequence ID" value="NZ_JBHSWB010000003.1"/>
</dbReference>
<organism evidence="3 4">
    <name type="scientific">Deinococcus multiflagellatus</name>
    <dbReference type="NCBI Taxonomy" id="1656887"/>
    <lineage>
        <taxon>Bacteria</taxon>
        <taxon>Thermotogati</taxon>
        <taxon>Deinococcota</taxon>
        <taxon>Deinococci</taxon>
        <taxon>Deinococcales</taxon>
        <taxon>Deinococcaceae</taxon>
        <taxon>Deinococcus</taxon>
    </lineage>
</organism>
<reference evidence="4" key="1">
    <citation type="journal article" date="2019" name="Int. J. Syst. Evol. Microbiol.">
        <title>The Global Catalogue of Microorganisms (GCM) 10K type strain sequencing project: providing services to taxonomists for standard genome sequencing and annotation.</title>
        <authorList>
            <consortium name="The Broad Institute Genomics Platform"/>
            <consortium name="The Broad Institute Genome Sequencing Center for Infectious Disease"/>
            <person name="Wu L."/>
            <person name="Ma J."/>
        </authorList>
    </citation>
    <scope>NUCLEOTIDE SEQUENCE [LARGE SCALE GENOMIC DNA]</scope>
    <source>
        <strain evidence="4">CCUG 63830</strain>
    </source>
</reference>
<evidence type="ECO:0000313" key="4">
    <source>
        <dbReference type="Proteomes" id="UP001596317"/>
    </source>
</evidence>
<proteinExistence type="predicted"/>
<dbReference type="EMBL" id="JBHSWB010000003">
    <property type="protein sequence ID" value="MFC6663310.1"/>
    <property type="molecule type" value="Genomic_DNA"/>
</dbReference>
<dbReference type="InterPro" id="IPR035965">
    <property type="entry name" value="PAS-like_dom_sf"/>
</dbReference>
<evidence type="ECO:0000256" key="1">
    <source>
        <dbReference type="SAM" id="MobiDB-lite"/>
    </source>
</evidence>
<dbReference type="InterPro" id="IPR000014">
    <property type="entry name" value="PAS"/>
</dbReference>
<dbReference type="Proteomes" id="UP001596317">
    <property type="component" value="Unassembled WGS sequence"/>
</dbReference>
<protein>
    <submittedName>
        <fullName evidence="3">PAS domain-containing protein</fullName>
    </submittedName>
</protein>
<dbReference type="Gene3D" id="3.30.450.20">
    <property type="entry name" value="PAS domain"/>
    <property type="match status" value="2"/>
</dbReference>